<evidence type="ECO:0000256" key="6">
    <source>
        <dbReference type="ARBA" id="ARBA00023027"/>
    </source>
</evidence>
<dbReference type="InterPro" id="IPR036188">
    <property type="entry name" value="FAD/NAD-bd_sf"/>
</dbReference>
<dbReference type="PANTHER" id="PTHR43557">
    <property type="entry name" value="APOPTOSIS-INDUCING FACTOR 1"/>
    <property type="match status" value="1"/>
</dbReference>
<dbReference type="Gene3D" id="3.30.390.30">
    <property type="match status" value="1"/>
</dbReference>
<evidence type="ECO:0000313" key="13">
    <source>
        <dbReference type="EMBL" id="GFS28913.1"/>
    </source>
</evidence>
<dbReference type="InterPro" id="IPR050446">
    <property type="entry name" value="FAD-oxidoreductase/Apoptosis"/>
</dbReference>
<keyword evidence="4" id="KW-0274">FAD</keyword>
<dbReference type="PANTHER" id="PTHR43557:SF5">
    <property type="entry name" value="MONODEHYDROASCORBATE REDUCTASE 1, PEROXISOMAL"/>
    <property type="match status" value="1"/>
</dbReference>
<evidence type="ECO:0000313" key="14">
    <source>
        <dbReference type="Proteomes" id="UP000585474"/>
    </source>
</evidence>
<sequence length="237" mass="26433">MGRGVAMGRGGPQVGRGVAMGRVPQLFTADIAAFYEGYNANKGIKIIKGTTASQFNVDANGVVKEVILKDGRVLEADIIVVGVGARPLTGLFKGQTDAFFKTSVPDAYAVGDVATFPMKMYNELRRVEHVENARKSTEHDVRVIFASEEGESIDEYDYLPFFYSRAFNLSWQFHRDNVGETVHLETKTQPPKIPSLVHTESKMGRRWPCFWRAGLLKKTRPLPKLQGSRPPSRIWTS</sequence>
<dbReference type="AlphaFoldDB" id="A0A7J0D7I1"/>
<dbReference type="OrthoDB" id="1711767at2759"/>
<dbReference type="EMBL" id="BJWL01000060">
    <property type="protein sequence ID" value="GFS28913.1"/>
    <property type="molecule type" value="Genomic_DNA"/>
</dbReference>
<keyword evidence="14" id="KW-1185">Reference proteome</keyword>
<dbReference type="InterPro" id="IPR023753">
    <property type="entry name" value="FAD/NAD-binding_dom"/>
</dbReference>
<comment type="similarity">
    <text evidence="2">Belongs to the FAD-dependent oxidoreductase family.</text>
</comment>
<protein>
    <recommendedName>
        <fullName evidence="9">monodehydroascorbate reductase (NADH)</fullName>
        <ecNumber evidence="9">1.6.5.4</ecNumber>
    </recommendedName>
</protein>
<gene>
    <name evidence="13" type="ORF">Acr_00g0004640</name>
</gene>
<accession>A0A7J0D7I1</accession>
<dbReference type="Proteomes" id="UP000585474">
    <property type="component" value="Unassembled WGS sequence"/>
</dbReference>
<proteinExistence type="inferred from homology"/>
<evidence type="ECO:0000256" key="5">
    <source>
        <dbReference type="ARBA" id="ARBA00023002"/>
    </source>
</evidence>
<dbReference type="InterPro" id="IPR016156">
    <property type="entry name" value="FAD/NAD-linked_Rdtase_dimer_sf"/>
</dbReference>
<evidence type="ECO:0000256" key="7">
    <source>
        <dbReference type="ARBA" id="ARBA00023284"/>
    </source>
</evidence>
<evidence type="ECO:0000259" key="12">
    <source>
        <dbReference type="Pfam" id="PF21791"/>
    </source>
</evidence>
<keyword evidence="5" id="KW-0560">Oxidoreductase</keyword>
<keyword evidence="3" id="KW-0285">Flavoprotein</keyword>
<keyword evidence="7" id="KW-0676">Redox-active center</keyword>
<evidence type="ECO:0000256" key="8">
    <source>
        <dbReference type="ARBA" id="ARBA00037189"/>
    </source>
</evidence>
<comment type="cofactor">
    <cofactor evidence="1">
        <name>FAD</name>
        <dbReference type="ChEBI" id="CHEBI:57692"/>
    </cofactor>
</comment>
<organism evidence="13 14">
    <name type="scientific">Actinidia rufa</name>
    <dbReference type="NCBI Taxonomy" id="165716"/>
    <lineage>
        <taxon>Eukaryota</taxon>
        <taxon>Viridiplantae</taxon>
        <taxon>Streptophyta</taxon>
        <taxon>Embryophyta</taxon>
        <taxon>Tracheophyta</taxon>
        <taxon>Spermatophyta</taxon>
        <taxon>Magnoliopsida</taxon>
        <taxon>eudicotyledons</taxon>
        <taxon>Gunneridae</taxon>
        <taxon>Pentapetalae</taxon>
        <taxon>asterids</taxon>
        <taxon>Ericales</taxon>
        <taxon>Actinidiaceae</taxon>
        <taxon>Actinidia</taxon>
    </lineage>
</organism>
<comment type="catalytic activity">
    <reaction evidence="10">
        <text>2 monodehydro-L-ascorbate radical + NADH + H(+) = 2 L-ascorbate + NAD(+)</text>
        <dbReference type="Rhea" id="RHEA:14581"/>
        <dbReference type="ChEBI" id="CHEBI:15378"/>
        <dbReference type="ChEBI" id="CHEBI:38290"/>
        <dbReference type="ChEBI" id="CHEBI:57540"/>
        <dbReference type="ChEBI" id="CHEBI:57945"/>
        <dbReference type="ChEBI" id="CHEBI:59513"/>
        <dbReference type="EC" id="1.6.5.4"/>
    </reaction>
</comment>
<dbReference type="Pfam" id="PF21791">
    <property type="entry name" value="MDHAR3-like_C"/>
    <property type="match status" value="1"/>
</dbReference>
<name>A0A7J0D7I1_9ERIC</name>
<reference evidence="14" key="1">
    <citation type="submission" date="2019-07" db="EMBL/GenBank/DDBJ databases">
        <title>De Novo Assembly of kiwifruit Actinidia rufa.</title>
        <authorList>
            <person name="Sugita-Konishi S."/>
            <person name="Sato K."/>
            <person name="Mori E."/>
            <person name="Abe Y."/>
            <person name="Kisaki G."/>
            <person name="Hamano K."/>
            <person name="Suezawa K."/>
            <person name="Otani M."/>
            <person name="Fukuda T."/>
            <person name="Manabe T."/>
            <person name="Gomi K."/>
            <person name="Tabuchi M."/>
            <person name="Akimitsu K."/>
            <person name="Kataoka I."/>
        </authorList>
    </citation>
    <scope>NUCLEOTIDE SEQUENCE [LARGE SCALE GENOMIC DNA]</scope>
    <source>
        <strain evidence="14">cv. Fuchu</strain>
    </source>
</reference>
<keyword evidence="6" id="KW-0520">NAD</keyword>
<evidence type="ECO:0000256" key="4">
    <source>
        <dbReference type="ARBA" id="ARBA00022827"/>
    </source>
</evidence>
<dbReference type="SUPFAM" id="SSF51905">
    <property type="entry name" value="FAD/NAD(P)-binding domain"/>
    <property type="match status" value="1"/>
</dbReference>
<dbReference type="EC" id="1.6.5.4" evidence="9"/>
<dbReference type="GO" id="GO:0016656">
    <property type="term" value="F:monodehydroascorbate reductase (NADH) activity"/>
    <property type="evidence" value="ECO:0007669"/>
    <property type="project" value="UniProtKB-EC"/>
</dbReference>
<feature type="domain" description="FAD/NAD(P)-binding" evidence="11">
    <location>
        <begin position="23"/>
        <end position="135"/>
    </location>
</feature>
<evidence type="ECO:0000256" key="10">
    <source>
        <dbReference type="ARBA" id="ARBA00048948"/>
    </source>
</evidence>
<comment type="caution">
    <text evidence="13">The sequence shown here is derived from an EMBL/GenBank/DDBJ whole genome shotgun (WGS) entry which is preliminary data.</text>
</comment>
<feature type="domain" description="Monodehydroascorbate reductase 3-like C-terminal" evidence="12">
    <location>
        <begin position="159"/>
        <end position="188"/>
    </location>
</feature>
<dbReference type="GO" id="GO:0005737">
    <property type="term" value="C:cytoplasm"/>
    <property type="evidence" value="ECO:0007669"/>
    <property type="project" value="TreeGrafter"/>
</dbReference>
<evidence type="ECO:0000256" key="2">
    <source>
        <dbReference type="ARBA" id="ARBA00006442"/>
    </source>
</evidence>
<evidence type="ECO:0000256" key="1">
    <source>
        <dbReference type="ARBA" id="ARBA00001974"/>
    </source>
</evidence>
<dbReference type="InterPro" id="IPR048618">
    <property type="entry name" value="MDHAR3-like_C"/>
</dbReference>
<evidence type="ECO:0000256" key="9">
    <source>
        <dbReference type="ARBA" id="ARBA00038920"/>
    </source>
</evidence>
<evidence type="ECO:0000259" key="11">
    <source>
        <dbReference type="Pfam" id="PF07992"/>
    </source>
</evidence>
<evidence type="ECO:0000256" key="3">
    <source>
        <dbReference type="ARBA" id="ARBA00022630"/>
    </source>
</evidence>
<dbReference type="Gene3D" id="3.50.50.60">
    <property type="entry name" value="FAD/NAD(P)-binding domain"/>
    <property type="match status" value="1"/>
</dbReference>
<dbReference type="Pfam" id="PF07992">
    <property type="entry name" value="Pyr_redox_2"/>
    <property type="match status" value="1"/>
</dbReference>
<comment type="function">
    <text evidence="8">Catalyzes the conversion of monodehydroascorbate to ascorbate, oxidizing NADH in the process.</text>
</comment>